<dbReference type="GO" id="GO:0005737">
    <property type="term" value="C:cytoplasm"/>
    <property type="evidence" value="ECO:0007669"/>
    <property type="project" value="InterPro"/>
</dbReference>
<dbReference type="AlphaFoldDB" id="X0XYE6"/>
<proteinExistence type="predicted"/>
<dbReference type="PANTHER" id="PTHR43707:SF1">
    <property type="entry name" value="HISTIDINE--TRNA LIGASE, MITOCHONDRIAL-RELATED"/>
    <property type="match status" value="1"/>
</dbReference>
<dbReference type="GO" id="GO:0004821">
    <property type="term" value="F:histidine-tRNA ligase activity"/>
    <property type="evidence" value="ECO:0007669"/>
    <property type="project" value="TreeGrafter"/>
</dbReference>
<gene>
    <name evidence="2" type="ORF">S01H1_69951</name>
</gene>
<dbReference type="SUPFAM" id="SSF55681">
    <property type="entry name" value="Class II aaRS and biotin synthetases"/>
    <property type="match status" value="1"/>
</dbReference>
<dbReference type="InterPro" id="IPR041715">
    <property type="entry name" value="HisRS-like_core"/>
</dbReference>
<feature type="domain" description="Class II Histidinyl-tRNA synthetase (HisRS)-like catalytic core" evidence="1">
    <location>
        <begin position="1"/>
        <end position="240"/>
    </location>
</feature>
<protein>
    <recommendedName>
        <fullName evidence="1">Class II Histidinyl-tRNA synthetase (HisRS)-like catalytic core domain-containing protein</fullName>
    </recommendedName>
</protein>
<dbReference type="InterPro" id="IPR045864">
    <property type="entry name" value="aa-tRNA-synth_II/BPL/LPL"/>
</dbReference>
<sequence length="246" mass="27568">VRTPTLEYLYLFTSTGTLTPSMLGRVYSFLDWDGWSGERVVLRPDGTIPIARLYIDSMKELAKLFYVTNVFSFEETGKKTREKWQCGAELIGVSSPLADVELIMLALEVLARLKLKKIELKLSHAGLIRALLQKLGLSPEEQTRIFDQILDGNKEALTRIKMGRPEIERSLSPLLELKGDSSGFLKNLKALFTRDLAGLEPYIDDFASITGLLDVLGCDYQIDIASARGFEYYTGVTFQLSAGEEQ</sequence>
<dbReference type="Gene3D" id="3.30.930.10">
    <property type="entry name" value="Bira Bifunctional Protein, Domain 2"/>
    <property type="match status" value="1"/>
</dbReference>
<dbReference type="Pfam" id="PF13393">
    <property type="entry name" value="tRNA-synt_His"/>
    <property type="match status" value="1"/>
</dbReference>
<dbReference type="EMBL" id="BARS01046470">
    <property type="protein sequence ID" value="GAG29771.1"/>
    <property type="molecule type" value="Genomic_DNA"/>
</dbReference>
<reference evidence="2" key="1">
    <citation type="journal article" date="2014" name="Front. Microbiol.">
        <title>High frequency of phylogenetically diverse reductive dehalogenase-homologous genes in deep subseafloor sedimentary metagenomes.</title>
        <authorList>
            <person name="Kawai M."/>
            <person name="Futagami T."/>
            <person name="Toyoda A."/>
            <person name="Takaki Y."/>
            <person name="Nishi S."/>
            <person name="Hori S."/>
            <person name="Arai W."/>
            <person name="Tsubouchi T."/>
            <person name="Morono Y."/>
            <person name="Uchiyama I."/>
            <person name="Ito T."/>
            <person name="Fujiyama A."/>
            <person name="Inagaki F."/>
            <person name="Takami H."/>
        </authorList>
    </citation>
    <scope>NUCLEOTIDE SEQUENCE</scope>
    <source>
        <strain evidence="2">Expedition CK06-06</strain>
    </source>
</reference>
<feature type="non-terminal residue" evidence="2">
    <location>
        <position position="1"/>
    </location>
</feature>
<dbReference type="InterPro" id="IPR004516">
    <property type="entry name" value="HisRS/HisZ"/>
</dbReference>
<organism evidence="2">
    <name type="scientific">marine sediment metagenome</name>
    <dbReference type="NCBI Taxonomy" id="412755"/>
    <lineage>
        <taxon>unclassified sequences</taxon>
        <taxon>metagenomes</taxon>
        <taxon>ecological metagenomes</taxon>
    </lineage>
</organism>
<dbReference type="PANTHER" id="PTHR43707">
    <property type="entry name" value="HISTIDYL-TRNA SYNTHETASE"/>
    <property type="match status" value="1"/>
</dbReference>
<feature type="non-terminal residue" evidence="2">
    <location>
        <position position="246"/>
    </location>
</feature>
<dbReference type="GO" id="GO:0006427">
    <property type="term" value="P:histidyl-tRNA aminoacylation"/>
    <property type="evidence" value="ECO:0007669"/>
    <property type="project" value="TreeGrafter"/>
</dbReference>
<evidence type="ECO:0000313" key="2">
    <source>
        <dbReference type="EMBL" id="GAG29771.1"/>
    </source>
</evidence>
<evidence type="ECO:0000259" key="1">
    <source>
        <dbReference type="Pfam" id="PF13393"/>
    </source>
</evidence>
<comment type="caution">
    <text evidence="2">The sequence shown here is derived from an EMBL/GenBank/DDBJ whole genome shotgun (WGS) entry which is preliminary data.</text>
</comment>
<name>X0XYE6_9ZZZZ</name>
<accession>X0XYE6</accession>